<organism evidence="7 8">
    <name type="scientific">Spirosoma arboris</name>
    <dbReference type="NCBI Taxonomy" id="2682092"/>
    <lineage>
        <taxon>Bacteria</taxon>
        <taxon>Pseudomonadati</taxon>
        <taxon>Bacteroidota</taxon>
        <taxon>Cytophagia</taxon>
        <taxon>Cytophagales</taxon>
        <taxon>Cytophagaceae</taxon>
        <taxon>Spirosoma</taxon>
    </lineage>
</organism>
<evidence type="ECO:0000256" key="5">
    <source>
        <dbReference type="ARBA" id="ARBA00023136"/>
    </source>
</evidence>
<evidence type="ECO:0000256" key="1">
    <source>
        <dbReference type="ARBA" id="ARBA00004651"/>
    </source>
</evidence>
<dbReference type="GO" id="GO:0005886">
    <property type="term" value="C:plasma membrane"/>
    <property type="evidence" value="ECO:0007669"/>
    <property type="project" value="UniProtKB-SubCell"/>
</dbReference>
<dbReference type="EMBL" id="WPIN01000037">
    <property type="protein sequence ID" value="MVM36279.1"/>
    <property type="molecule type" value="Genomic_DNA"/>
</dbReference>
<sequence>MPQKPTQPKAQAGNSFWPTAWIVLRDSFNGFLGDRCLKLSAALAYYTIFSLAPLLVLIIALAGIFLGQEAIQGQIFGQINGLVGKEAAKQIQDMIKSVGLSGKTNSALLIGIVTLLVGATSIFVEIQ</sequence>
<feature type="transmembrane region" description="Helical" evidence="6">
    <location>
        <begin position="43"/>
        <end position="66"/>
    </location>
</feature>
<dbReference type="AlphaFoldDB" id="A0A7K1SR71"/>
<evidence type="ECO:0000256" key="6">
    <source>
        <dbReference type="SAM" id="Phobius"/>
    </source>
</evidence>
<reference evidence="7 8" key="1">
    <citation type="submission" date="2019-12" db="EMBL/GenBank/DDBJ databases">
        <title>Spirosoma sp. HMF4905 genome sequencing and assembly.</title>
        <authorList>
            <person name="Kang H."/>
            <person name="Cha I."/>
            <person name="Kim H."/>
            <person name="Joh K."/>
        </authorList>
    </citation>
    <scope>NUCLEOTIDE SEQUENCE [LARGE SCALE GENOMIC DNA]</scope>
    <source>
        <strain evidence="7 8">HMF4905</strain>
    </source>
</reference>
<protein>
    <submittedName>
        <fullName evidence="7">Ribonuclease BN</fullName>
    </submittedName>
</protein>
<dbReference type="InterPro" id="IPR017039">
    <property type="entry name" value="Virul_fac_BrkB"/>
</dbReference>
<dbReference type="RefSeq" id="WP_227687286.1">
    <property type="nucleotide sequence ID" value="NZ_WPIN01000037.1"/>
</dbReference>
<dbReference type="Proteomes" id="UP000436006">
    <property type="component" value="Unassembled WGS sequence"/>
</dbReference>
<dbReference type="PANTHER" id="PTHR30213:SF1">
    <property type="entry name" value="INNER MEMBRANE PROTEIN YHJD"/>
    <property type="match status" value="1"/>
</dbReference>
<evidence type="ECO:0000313" key="8">
    <source>
        <dbReference type="Proteomes" id="UP000436006"/>
    </source>
</evidence>
<accession>A0A7K1SR71</accession>
<keyword evidence="3 6" id="KW-0812">Transmembrane</keyword>
<keyword evidence="5 6" id="KW-0472">Membrane</keyword>
<feature type="transmembrane region" description="Helical" evidence="6">
    <location>
        <begin position="107"/>
        <end position="126"/>
    </location>
</feature>
<comment type="caution">
    <text evidence="7">The sequence shown here is derived from an EMBL/GenBank/DDBJ whole genome shotgun (WGS) entry which is preliminary data.</text>
</comment>
<keyword evidence="8" id="KW-1185">Reference proteome</keyword>
<dbReference type="Pfam" id="PF03631">
    <property type="entry name" value="Virul_fac_BrkB"/>
    <property type="match status" value="1"/>
</dbReference>
<evidence type="ECO:0000256" key="4">
    <source>
        <dbReference type="ARBA" id="ARBA00022989"/>
    </source>
</evidence>
<feature type="non-terminal residue" evidence="7">
    <location>
        <position position="127"/>
    </location>
</feature>
<comment type="subcellular location">
    <subcellularLocation>
        <location evidence="1">Cell membrane</location>
        <topology evidence="1">Multi-pass membrane protein</topology>
    </subcellularLocation>
</comment>
<evidence type="ECO:0000256" key="3">
    <source>
        <dbReference type="ARBA" id="ARBA00022692"/>
    </source>
</evidence>
<gene>
    <name evidence="7" type="ORF">GO755_40095</name>
</gene>
<evidence type="ECO:0000313" key="7">
    <source>
        <dbReference type="EMBL" id="MVM36279.1"/>
    </source>
</evidence>
<evidence type="ECO:0000256" key="2">
    <source>
        <dbReference type="ARBA" id="ARBA00022475"/>
    </source>
</evidence>
<keyword evidence="4 6" id="KW-1133">Transmembrane helix</keyword>
<keyword evidence="2" id="KW-1003">Cell membrane</keyword>
<name>A0A7K1SR71_9BACT</name>
<dbReference type="PANTHER" id="PTHR30213">
    <property type="entry name" value="INNER MEMBRANE PROTEIN YHJD"/>
    <property type="match status" value="1"/>
</dbReference>
<proteinExistence type="predicted"/>